<proteinExistence type="predicted"/>
<dbReference type="EMBL" id="DVOH01000011">
    <property type="protein sequence ID" value="HIU99657.1"/>
    <property type="molecule type" value="Genomic_DNA"/>
</dbReference>
<sequence>METSSLLQKLDKTPFPEFETEGVNLTYAREMLDNMGGIVSEMSAVALYFYNHLITHDQQEIAEIFEVISIEEMRHLEVFGELALDLGEDPKLLGVYRHAKYWWSPSYNKYPIRLNALLRNAADGERAAIAKYTRQYESITDKGVRIALERIIEDEKRHLEIFELLYRKYVTPTQS</sequence>
<evidence type="ECO:0000313" key="3">
    <source>
        <dbReference type="Proteomes" id="UP000886891"/>
    </source>
</evidence>
<dbReference type="CDD" id="cd07908">
    <property type="entry name" value="Mn_catalase_like"/>
    <property type="match status" value="1"/>
</dbReference>
<protein>
    <submittedName>
        <fullName evidence="2">Manganese catalase family protein</fullName>
    </submittedName>
</protein>
<dbReference type="Pfam" id="PF02915">
    <property type="entry name" value="Rubrerythrin"/>
    <property type="match status" value="1"/>
</dbReference>
<dbReference type="AlphaFoldDB" id="A0A9D1NBV5"/>
<dbReference type="GO" id="GO:0016491">
    <property type="term" value="F:oxidoreductase activity"/>
    <property type="evidence" value="ECO:0007669"/>
    <property type="project" value="InterPro"/>
</dbReference>
<dbReference type="Proteomes" id="UP000886891">
    <property type="component" value="Unassembled WGS sequence"/>
</dbReference>
<comment type="caution">
    <text evidence="2">The sequence shown here is derived from an EMBL/GenBank/DDBJ whole genome shotgun (WGS) entry which is preliminary data.</text>
</comment>
<dbReference type="SUPFAM" id="SSF47240">
    <property type="entry name" value="Ferritin-like"/>
    <property type="match status" value="1"/>
</dbReference>
<dbReference type="Gene3D" id="1.20.1260.10">
    <property type="match status" value="2"/>
</dbReference>
<feature type="domain" description="Rubrerythrin diiron-binding" evidence="1">
    <location>
        <begin position="38"/>
        <end position="166"/>
    </location>
</feature>
<evidence type="ECO:0000259" key="1">
    <source>
        <dbReference type="Pfam" id="PF02915"/>
    </source>
</evidence>
<name>A0A9D1NBV5_9FIRM</name>
<reference evidence="2" key="1">
    <citation type="submission" date="2020-10" db="EMBL/GenBank/DDBJ databases">
        <authorList>
            <person name="Gilroy R."/>
        </authorList>
    </citation>
    <scope>NUCLEOTIDE SEQUENCE</scope>
    <source>
        <strain evidence="2">23406</strain>
    </source>
</reference>
<dbReference type="InterPro" id="IPR009078">
    <property type="entry name" value="Ferritin-like_SF"/>
</dbReference>
<dbReference type="InterPro" id="IPR012347">
    <property type="entry name" value="Ferritin-like"/>
</dbReference>
<organism evidence="2 3">
    <name type="scientific">Candidatus Stercoripulliclostridium merdipullorum</name>
    <dbReference type="NCBI Taxonomy" id="2840952"/>
    <lineage>
        <taxon>Bacteria</taxon>
        <taxon>Bacillati</taxon>
        <taxon>Bacillota</taxon>
        <taxon>Clostridia</taxon>
        <taxon>Eubacteriales</taxon>
        <taxon>Candidatus Stercoripulliclostridium</taxon>
    </lineage>
</organism>
<accession>A0A9D1NBV5</accession>
<reference evidence="2" key="2">
    <citation type="journal article" date="2021" name="PeerJ">
        <title>Extensive microbial diversity within the chicken gut microbiome revealed by metagenomics and culture.</title>
        <authorList>
            <person name="Gilroy R."/>
            <person name="Ravi A."/>
            <person name="Getino M."/>
            <person name="Pursley I."/>
            <person name="Horton D.L."/>
            <person name="Alikhan N.F."/>
            <person name="Baker D."/>
            <person name="Gharbi K."/>
            <person name="Hall N."/>
            <person name="Watson M."/>
            <person name="Adriaenssens E.M."/>
            <person name="Foster-Nyarko E."/>
            <person name="Jarju S."/>
            <person name="Secka A."/>
            <person name="Antonio M."/>
            <person name="Oren A."/>
            <person name="Chaudhuri R.R."/>
            <person name="La Ragione R."/>
            <person name="Hildebrand F."/>
            <person name="Pallen M.J."/>
        </authorList>
    </citation>
    <scope>NUCLEOTIDE SEQUENCE</scope>
    <source>
        <strain evidence="2">23406</strain>
    </source>
</reference>
<evidence type="ECO:0000313" key="2">
    <source>
        <dbReference type="EMBL" id="HIU99657.1"/>
    </source>
</evidence>
<dbReference type="GO" id="GO:0046872">
    <property type="term" value="F:metal ion binding"/>
    <property type="evidence" value="ECO:0007669"/>
    <property type="project" value="InterPro"/>
</dbReference>
<gene>
    <name evidence="2" type="ORF">IAB14_00920</name>
</gene>
<dbReference type="InterPro" id="IPR003251">
    <property type="entry name" value="Rr_diiron-bd_dom"/>
</dbReference>